<accession>A0ABP0K5N7</accession>
<comment type="caution">
    <text evidence="1">The sequence shown here is derived from an EMBL/GenBank/DDBJ whole genome shotgun (WGS) entry which is preliminary data.</text>
</comment>
<dbReference type="Proteomes" id="UP001642484">
    <property type="component" value="Unassembled WGS sequence"/>
</dbReference>
<proteinExistence type="predicted"/>
<organism evidence="1 3">
    <name type="scientific">Durusdinium trenchii</name>
    <dbReference type="NCBI Taxonomy" id="1381693"/>
    <lineage>
        <taxon>Eukaryota</taxon>
        <taxon>Sar</taxon>
        <taxon>Alveolata</taxon>
        <taxon>Dinophyceae</taxon>
        <taxon>Suessiales</taxon>
        <taxon>Symbiodiniaceae</taxon>
        <taxon>Durusdinium</taxon>
    </lineage>
</organism>
<keyword evidence="3" id="KW-1185">Reference proteome</keyword>
<evidence type="ECO:0000313" key="1">
    <source>
        <dbReference type="EMBL" id="CAK9022066.1"/>
    </source>
</evidence>
<protein>
    <submittedName>
        <fullName evidence="1">Uncharacterized protein</fullName>
    </submittedName>
</protein>
<dbReference type="EMBL" id="CAXAMN010007580">
    <property type="protein sequence ID" value="CAK9022066.1"/>
    <property type="molecule type" value="Genomic_DNA"/>
</dbReference>
<name>A0ABP0K5N7_9DINO</name>
<evidence type="ECO:0000313" key="2">
    <source>
        <dbReference type="EMBL" id="CAK9022127.1"/>
    </source>
</evidence>
<evidence type="ECO:0000313" key="3">
    <source>
        <dbReference type="Proteomes" id="UP001642484"/>
    </source>
</evidence>
<dbReference type="EMBL" id="CAXAMN010007602">
    <property type="protein sequence ID" value="CAK9022127.1"/>
    <property type="molecule type" value="Genomic_DNA"/>
</dbReference>
<reference evidence="1 3" key="1">
    <citation type="submission" date="2024-02" db="EMBL/GenBank/DDBJ databases">
        <authorList>
            <person name="Chen Y."/>
            <person name="Shah S."/>
            <person name="Dougan E. K."/>
            <person name="Thang M."/>
            <person name="Chan C."/>
        </authorList>
    </citation>
    <scope>NUCLEOTIDE SEQUENCE [LARGE SCALE GENOMIC DNA]</scope>
</reference>
<gene>
    <name evidence="1" type="ORF">CCMP2556_LOCUS14674</name>
    <name evidence="2" type="ORF">CCMP2556_LOCUS14700</name>
</gene>
<sequence>MQGMVGSGRSSIAAVAELSRANVADMGKSVPQAVAALASLGSWGNNASNSERDMHRWVRNLYQFGLETYDVKTAAHKAVAEIVIWSMRHALTGVFPRLGAFEEPLTGHRATLCGKQVANGFRFAYFGFKSDCKTGLQGPCKTFTPSNTGLDSTDYPELGSVFKAAAMKTVISFFATYAQEISVAHAEAR</sequence>